<dbReference type="InterPro" id="IPR010352">
    <property type="entry name" value="DUF945"/>
</dbReference>
<accession>A0A1D8ISB9</accession>
<evidence type="ECO:0000313" key="2">
    <source>
        <dbReference type="Proteomes" id="UP000095401"/>
    </source>
</evidence>
<reference evidence="2" key="1">
    <citation type="submission" date="2016-09" db="EMBL/GenBank/DDBJ databases">
        <title>Acidihalobacter prosperus F5.</title>
        <authorList>
            <person name="Khaleque H.N."/>
            <person name="Ramsay J.P."/>
            <person name="Kaksonen A.H."/>
            <person name="Boxall N.J."/>
            <person name="Watkin E.L.J."/>
        </authorList>
    </citation>
    <scope>NUCLEOTIDE SEQUENCE [LARGE SCALE GENOMIC DNA]</scope>
    <source>
        <strain evidence="2">F5</strain>
    </source>
</reference>
<organism evidence="1 2">
    <name type="scientific">Acidihalobacter yilgarnensis</name>
    <dbReference type="NCBI Taxonomy" id="2819280"/>
    <lineage>
        <taxon>Bacteria</taxon>
        <taxon>Pseudomonadati</taxon>
        <taxon>Pseudomonadota</taxon>
        <taxon>Gammaproteobacteria</taxon>
        <taxon>Chromatiales</taxon>
        <taxon>Ectothiorhodospiraceae</taxon>
        <taxon>Acidihalobacter</taxon>
    </lineage>
</organism>
<dbReference type="EMBL" id="CP017415">
    <property type="protein sequence ID" value="AOU99303.1"/>
    <property type="molecule type" value="Genomic_DNA"/>
</dbReference>
<dbReference type="KEGG" id="aprs:BI364_16425"/>
<evidence type="ECO:0008006" key="3">
    <source>
        <dbReference type="Google" id="ProtNLM"/>
    </source>
</evidence>
<name>A0A1D8ISB9_9GAMM</name>
<gene>
    <name evidence="1" type="ORF">BI364_16425</name>
</gene>
<sequence length="504" mass="54659">MKKVTLSLGVLAALLAAVAGLGPLYTSQIANREIASAVTAINQQGLFEARYVAGTHGWFSQSDTLTLKPVERRWPDTQRRLRQAIVLHLHIAYGPLPFAAWARDGVSLMPVGAVIDTRVEGLDRILSRADSGYRLHDVVTLGASNTFTLQVDAGHMTNRNGLQMRWSQSNLVLMQSGQRLHGHGRSGTLTVDDTGPLRTHLQIDPITLDIDHLHIVDGQAIGKMALSWGGFDARNFPNKSRPPQDVRLGELRMSVDSHLSGGIAAGQGTMSLSKLVVRQHGDTGTPQFALNGVEISSSTTDPKDGYADSSMSWNLKQFDMNGDQYSPAGLTVEMNHLYVPALIDTMRTLREAEHRLQPQGGEPPKQAMQRLFGLLIPSAQVLLAHEPVLRLSGLRLGTPQGILTGQGEARLEPANGATPSVTTLPQDLVASLKLSAPPSLARHLATLFLARQGVPVYQLAQASQRYLDNLRNQGFLSMREGNYALDLGYGHGSLTFNGKEIGVR</sequence>
<dbReference type="AlphaFoldDB" id="A0A1D8ISB9"/>
<dbReference type="RefSeq" id="WP_070079652.1">
    <property type="nucleotide sequence ID" value="NZ_CP017415.1"/>
</dbReference>
<evidence type="ECO:0000313" key="1">
    <source>
        <dbReference type="EMBL" id="AOU99303.1"/>
    </source>
</evidence>
<protein>
    <recommendedName>
        <fullName evidence="3">DUF945 domain-containing protein</fullName>
    </recommendedName>
</protein>
<dbReference type="Proteomes" id="UP000095401">
    <property type="component" value="Chromosome"/>
</dbReference>
<keyword evidence="2" id="KW-1185">Reference proteome</keyword>
<proteinExistence type="predicted"/>
<dbReference type="Pfam" id="PF06097">
    <property type="entry name" value="DUF945"/>
    <property type="match status" value="1"/>
</dbReference>